<name>A0A4Y2UGV1_ARAVE</name>
<dbReference type="AlphaFoldDB" id="A0A4Y2UGV1"/>
<reference evidence="1 2" key="1">
    <citation type="journal article" date="2019" name="Sci. Rep.">
        <title>Orb-weaving spider Araneus ventricosus genome elucidates the spidroin gene catalogue.</title>
        <authorList>
            <person name="Kono N."/>
            <person name="Nakamura H."/>
            <person name="Ohtoshi R."/>
            <person name="Moran D.A.P."/>
            <person name="Shinohara A."/>
            <person name="Yoshida Y."/>
            <person name="Fujiwara M."/>
            <person name="Mori M."/>
            <person name="Tomita M."/>
            <person name="Arakawa K."/>
        </authorList>
    </citation>
    <scope>NUCLEOTIDE SEQUENCE [LARGE SCALE GENOMIC DNA]</scope>
</reference>
<accession>A0A4Y2UGV1</accession>
<keyword evidence="2" id="KW-1185">Reference proteome</keyword>
<proteinExistence type="predicted"/>
<evidence type="ECO:0000313" key="2">
    <source>
        <dbReference type="Proteomes" id="UP000499080"/>
    </source>
</evidence>
<dbReference type="Proteomes" id="UP000499080">
    <property type="component" value="Unassembled WGS sequence"/>
</dbReference>
<protein>
    <submittedName>
        <fullName evidence="1">Uncharacterized protein</fullName>
    </submittedName>
</protein>
<sequence length="180" mass="20415">MAKLPALLDLFLQKPSCAIKNTANRRAHLFDPLNKTNLPGNEAHHRHAQNGVRRNNIHIWKTGRTLPHTANTGSSQWASCNTGFSSRQCWWRLQRLLFDVSPQKSPQPRPANVEAILALNQYPDHLLLNVPTVLFGILPPGGRGRRIQDLSKSLNGKPRNRNLRHSFSSSALCRCYNFER</sequence>
<comment type="caution">
    <text evidence="1">The sequence shown here is derived from an EMBL/GenBank/DDBJ whole genome shotgun (WGS) entry which is preliminary data.</text>
</comment>
<gene>
    <name evidence="1" type="ORF">AVEN_18988_1</name>
</gene>
<dbReference type="EMBL" id="BGPR01036570">
    <property type="protein sequence ID" value="GBO11833.1"/>
    <property type="molecule type" value="Genomic_DNA"/>
</dbReference>
<organism evidence="1 2">
    <name type="scientific">Araneus ventricosus</name>
    <name type="common">Orbweaver spider</name>
    <name type="synonym">Epeira ventricosa</name>
    <dbReference type="NCBI Taxonomy" id="182803"/>
    <lineage>
        <taxon>Eukaryota</taxon>
        <taxon>Metazoa</taxon>
        <taxon>Ecdysozoa</taxon>
        <taxon>Arthropoda</taxon>
        <taxon>Chelicerata</taxon>
        <taxon>Arachnida</taxon>
        <taxon>Araneae</taxon>
        <taxon>Araneomorphae</taxon>
        <taxon>Entelegynae</taxon>
        <taxon>Araneoidea</taxon>
        <taxon>Araneidae</taxon>
        <taxon>Araneus</taxon>
    </lineage>
</organism>
<evidence type="ECO:0000313" key="1">
    <source>
        <dbReference type="EMBL" id="GBO11833.1"/>
    </source>
</evidence>